<sequence>MEDEHYRRSAHALMLKEQAPTLKVKGVDLGHYADLLIARYSNPALRHRTWQIAMDGSQKLPQRMLDSVRWHLVHQKPFPLLRWVWRAGCAMSAGWMNRGTPST</sequence>
<dbReference type="InterPro" id="IPR013328">
    <property type="entry name" value="6PGD_dom2"/>
</dbReference>
<accession>A0A377M3N4</accession>
<dbReference type="SUPFAM" id="SSF48179">
    <property type="entry name" value="6-phosphogluconate dehydrogenase C-terminal domain-like"/>
    <property type="match status" value="1"/>
</dbReference>
<evidence type="ECO:0000256" key="1">
    <source>
        <dbReference type="ARBA" id="ARBA00023002"/>
    </source>
</evidence>
<gene>
    <name evidence="3" type="ORF">NCTC10005_04933</name>
</gene>
<dbReference type="InterPro" id="IPR050988">
    <property type="entry name" value="Mannitol_DH/Oxidoreductase"/>
</dbReference>
<dbReference type="Proteomes" id="UP000255106">
    <property type="component" value="Unassembled WGS sequence"/>
</dbReference>
<dbReference type="InterPro" id="IPR013118">
    <property type="entry name" value="Mannitol_DH_C"/>
</dbReference>
<protein>
    <submittedName>
        <fullName evidence="3">Mannitol dehydrogenase domain-containing protein</fullName>
    </submittedName>
</protein>
<dbReference type="AlphaFoldDB" id="A0A377M3N4"/>
<name>A0A377M3N4_ENTCL</name>
<dbReference type="PANTHER" id="PTHR43362:SF4">
    <property type="entry name" value="MANNITOL DEHYDROGENASE"/>
    <property type="match status" value="1"/>
</dbReference>
<dbReference type="EMBL" id="UGJB01000004">
    <property type="protein sequence ID" value="STQ12150.1"/>
    <property type="molecule type" value="Genomic_DNA"/>
</dbReference>
<keyword evidence="1" id="KW-0560">Oxidoreductase</keyword>
<dbReference type="GO" id="GO:0016616">
    <property type="term" value="F:oxidoreductase activity, acting on the CH-OH group of donors, NAD or NADP as acceptor"/>
    <property type="evidence" value="ECO:0007669"/>
    <property type="project" value="TreeGrafter"/>
</dbReference>
<proteinExistence type="predicted"/>
<evidence type="ECO:0000313" key="3">
    <source>
        <dbReference type="EMBL" id="STQ12150.1"/>
    </source>
</evidence>
<evidence type="ECO:0000313" key="4">
    <source>
        <dbReference type="Proteomes" id="UP000255106"/>
    </source>
</evidence>
<organism evidence="3 4">
    <name type="scientific">Enterobacter cloacae</name>
    <dbReference type="NCBI Taxonomy" id="550"/>
    <lineage>
        <taxon>Bacteria</taxon>
        <taxon>Pseudomonadati</taxon>
        <taxon>Pseudomonadota</taxon>
        <taxon>Gammaproteobacteria</taxon>
        <taxon>Enterobacterales</taxon>
        <taxon>Enterobacteriaceae</taxon>
        <taxon>Enterobacter</taxon>
        <taxon>Enterobacter cloacae complex</taxon>
    </lineage>
</organism>
<dbReference type="PANTHER" id="PTHR43362">
    <property type="entry name" value="MANNITOL DEHYDROGENASE DSF1-RELATED"/>
    <property type="match status" value="1"/>
</dbReference>
<evidence type="ECO:0000259" key="2">
    <source>
        <dbReference type="Pfam" id="PF08125"/>
    </source>
</evidence>
<feature type="domain" description="Mannitol dehydrogenase C-terminal" evidence="2">
    <location>
        <begin position="1"/>
        <end position="82"/>
    </location>
</feature>
<reference evidence="3 4" key="1">
    <citation type="submission" date="2018-06" db="EMBL/GenBank/DDBJ databases">
        <authorList>
            <consortium name="Pathogen Informatics"/>
            <person name="Doyle S."/>
        </authorList>
    </citation>
    <scope>NUCLEOTIDE SEQUENCE [LARGE SCALE GENOMIC DNA]</scope>
    <source>
        <strain evidence="3 4">NCTC10005</strain>
    </source>
</reference>
<dbReference type="Gene3D" id="1.10.1040.10">
    <property type="entry name" value="N-(1-d-carboxylethyl)-l-norvaline Dehydrogenase, domain 2"/>
    <property type="match status" value="1"/>
</dbReference>
<dbReference type="InterPro" id="IPR008927">
    <property type="entry name" value="6-PGluconate_DH-like_C_sf"/>
</dbReference>
<dbReference type="Pfam" id="PF08125">
    <property type="entry name" value="Mannitol_dh_C"/>
    <property type="match status" value="1"/>
</dbReference>